<reference evidence="1" key="1">
    <citation type="journal article" date="2019" name="bioRxiv">
        <title>The Genome of the Zebra Mussel, Dreissena polymorpha: A Resource for Invasive Species Research.</title>
        <authorList>
            <person name="McCartney M.A."/>
            <person name="Auch B."/>
            <person name="Kono T."/>
            <person name="Mallez S."/>
            <person name="Zhang Y."/>
            <person name="Obille A."/>
            <person name="Becker A."/>
            <person name="Abrahante J.E."/>
            <person name="Garbe J."/>
            <person name="Badalamenti J.P."/>
            <person name="Herman A."/>
            <person name="Mangelson H."/>
            <person name="Liachko I."/>
            <person name="Sullivan S."/>
            <person name="Sone E.D."/>
            <person name="Koren S."/>
            <person name="Silverstein K.A.T."/>
            <person name="Beckman K.B."/>
            <person name="Gohl D.M."/>
        </authorList>
    </citation>
    <scope>NUCLEOTIDE SEQUENCE</scope>
    <source>
        <strain evidence="1">Duluth1</strain>
        <tissue evidence="1">Whole animal</tissue>
    </source>
</reference>
<dbReference type="Proteomes" id="UP000828390">
    <property type="component" value="Unassembled WGS sequence"/>
</dbReference>
<evidence type="ECO:0000313" key="1">
    <source>
        <dbReference type="EMBL" id="KAH3783548.1"/>
    </source>
</evidence>
<keyword evidence="2" id="KW-1185">Reference proteome</keyword>
<organism evidence="1 2">
    <name type="scientific">Dreissena polymorpha</name>
    <name type="common">Zebra mussel</name>
    <name type="synonym">Mytilus polymorpha</name>
    <dbReference type="NCBI Taxonomy" id="45954"/>
    <lineage>
        <taxon>Eukaryota</taxon>
        <taxon>Metazoa</taxon>
        <taxon>Spiralia</taxon>
        <taxon>Lophotrochozoa</taxon>
        <taxon>Mollusca</taxon>
        <taxon>Bivalvia</taxon>
        <taxon>Autobranchia</taxon>
        <taxon>Heteroconchia</taxon>
        <taxon>Euheterodonta</taxon>
        <taxon>Imparidentia</taxon>
        <taxon>Neoheterodontei</taxon>
        <taxon>Myida</taxon>
        <taxon>Dreissenoidea</taxon>
        <taxon>Dreissenidae</taxon>
        <taxon>Dreissena</taxon>
    </lineage>
</organism>
<protein>
    <submittedName>
        <fullName evidence="1">Uncharacterized protein</fullName>
    </submittedName>
</protein>
<evidence type="ECO:0000313" key="2">
    <source>
        <dbReference type="Proteomes" id="UP000828390"/>
    </source>
</evidence>
<dbReference type="EMBL" id="JAIWYP010000008">
    <property type="protein sequence ID" value="KAH3783548.1"/>
    <property type="molecule type" value="Genomic_DNA"/>
</dbReference>
<gene>
    <name evidence="1" type="ORF">DPMN_161488</name>
</gene>
<comment type="caution">
    <text evidence="1">The sequence shown here is derived from an EMBL/GenBank/DDBJ whole genome shotgun (WGS) entry which is preliminary data.</text>
</comment>
<dbReference type="AlphaFoldDB" id="A0A9D4EPT7"/>
<accession>A0A9D4EPT7</accession>
<name>A0A9D4EPT7_DREPO</name>
<proteinExistence type="predicted"/>
<reference evidence="1" key="2">
    <citation type="submission" date="2020-11" db="EMBL/GenBank/DDBJ databases">
        <authorList>
            <person name="McCartney M.A."/>
            <person name="Auch B."/>
            <person name="Kono T."/>
            <person name="Mallez S."/>
            <person name="Becker A."/>
            <person name="Gohl D.M."/>
            <person name="Silverstein K.A.T."/>
            <person name="Koren S."/>
            <person name="Bechman K.B."/>
            <person name="Herman A."/>
            <person name="Abrahante J.E."/>
            <person name="Garbe J."/>
        </authorList>
    </citation>
    <scope>NUCLEOTIDE SEQUENCE</scope>
    <source>
        <strain evidence="1">Duluth1</strain>
        <tissue evidence="1">Whole animal</tissue>
    </source>
</reference>
<sequence length="104" mass="11918">MKILSIPLRRSSTSMKFFATDYRKDRTRMLKPRDIIDTMSDNDTHTYVPGIHEKYAAMPKSLCTIALAEFLEYSDKSYSTSYTTMEEDEVTVDMLSSTVDLPDG</sequence>